<dbReference type="Proteomes" id="UP001623348">
    <property type="component" value="Unassembled WGS sequence"/>
</dbReference>
<dbReference type="EMBL" id="BAAFJT010000040">
    <property type="protein sequence ID" value="GAB0205058.1"/>
    <property type="molecule type" value="Genomic_DNA"/>
</dbReference>
<keyword evidence="3" id="KW-1185">Reference proteome</keyword>
<proteinExistence type="predicted"/>
<dbReference type="AlphaFoldDB" id="A0ABC9Y4T2"/>
<dbReference type="InterPro" id="IPR036691">
    <property type="entry name" value="Endo/exonu/phosph_ase_sf"/>
</dbReference>
<evidence type="ECO:0000313" key="3">
    <source>
        <dbReference type="Proteomes" id="UP001623348"/>
    </source>
</evidence>
<dbReference type="InterPro" id="IPR043502">
    <property type="entry name" value="DNA/RNA_pol_sf"/>
</dbReference>
<gene>
    <name evidence="2" type="ORF">GRJ2_002971400</name>
</gene>
<dbReference type="Gene3D" id="3.60.10.10">
    <property type="entry name" value="Endonuclease/exonuclease/phosphatase"/>
    <property type="match status" value="1"/>
</dbReference>
<dbReference type="SUPFAM" id="SSF56219">
    <property type="entry name" value="DNase I-like"/>
    <property type="match status" value="1"/>
</dbReference>
<evidence type="ECO:0000313" key="2">
    <source>
        <dbReference type="EMBL" id="GAB0205058.1"/>
    </source>
</evidence>
<dbReference type="PANTHER" id="PTHR33395">
    <property type="entry name" value="TRANSCRIPTASE, PUTATIVE-RELATED-RELATED"/>
    <property type="match status" value="1"/>
</dbReference>
<evidence type="ECO:0000259" key="1">
    <source>
        <dbReference type="PROSITE" id="PS50878"/>
    </source>
</evidence>
<organism evidence="2 3">
    <name type="scientific">Grus japonensis</name>
    <name type="common">Japanese crane</name>
    <name type="synonym">Red-crowned crane</name>
    <dbReference type="NCBI Taxonomy" id="30415"/>
    <lineage>
        <taxon>Eukaryota</taxon>
        <taxon>Metazoa</taxon>
        <taxon>Chordata</taxon>
        <taxon>Craniata</taxon>
        <taxon>Vertebrata</taxon>
        <taxon>Euteleostomi</taxon>
        <taxon>Archelosauria</taxon>
        <taxon>Archosauria</taxon>
        <taxon>Dinosauria</taxon>
        <taxon>Saurischia</taxon>
        <taxon>Theropoda</taxon>
        <taxon>Coelurosauria</taxon>
        <taxon>Aves</taxon>
        <taxon>Neognathae</taxon>
        <taxon>Neoaves</taxon>
        <taxon>Gruiformes</taxon>
        <taxon>Gruidae</taxon>
        <taxon>Grus</taxon>
    </lineage>
</organism>
<feature type="domain" description="Reverse transcriptase" evidence="1">
    <location>
        <begin position="421"/>
        <end position="685"/>
    </location>
</feature>
<protein>
    <submittedName>
        <fullName evidence="2">Mitochondrial enolase superfamily member 1</fullName>
    </submittedName>
</protein>
<reference evidence="2 3" key="1">
    <citation type="submission" date="2024-06" db="EMBL/GenBank/DDBJ databases">
        <title>The draft genome of Grus japonensis, version 3.</title>
        <authorList>
            <person name="Nabeshima K."/>
            <person name="Suzuki S."/>
            <person name="Onuma M."/>
        </authorList>
    </citation>
    <scope>NUCLEOTIDE SEQUENCE [LARGE SCALE GENOMIC DNA]</scope>
    <source>
        <strain evidence="2 3">451A</strain>
    </source>
</reference>
<dbReference type="SUPFAM" id="SSF56672">
    <property type="entry name" value="DNA/RNA polymerases"/>
    <property type="match status" value="1"/>
</dbReference>
<sequence length="782" mass="88346">MEGYRLFRKDRQGRRGGGITLYVNDQLECMELHLGMDEELTKSLWVRIKGSAGAGDIIAGICYRPPDQGDRAVEALCRQIGAASHSHALVLMGDFNHPDICWRDNAAERKQSRKFLECVGDNFLLQVIEEPTRRGAMLDLILTNKEGLVGDVKLEGSLGCSDHKMVECRILRAARRACSRLTTLDFTRADFGLFRDLLGRIPWHKALEGRGAQDSWLIFKHHLLQAQERCIPTKRKSSKTTKRPPWMNKELLGIVKQKKEAYRGSKQGQVAWEEYRETVQAAREQVRKATALIEISLARDVKDNKKSFYRYVSEKRKTRENVSPLRNETGDLVTQDMEKAEVLNDFFASVFTGKCLSHTVQVAEGRDWENAEPPTVGEDRVREYLRNLKVYKSTGPDELHPQVLRELADEVARPLAIIFEKSWQSGEVPTNWKRGNITPVFKKGKKEDPGNYRPVSLTSVPGKIMEQTLLETMLRHMEDKEVIGDSQYGFTKGKSCLTNLVAFYDGVTALVDKGRAADVIYLDLCKAFDTVPHDILVSQLERHGFDGWTTRWIRNWLDGRTQRAVVNGSMSKRRTVTSGVPQGSVLGPALFNIFVGNVDSGIERTLSKFADDTKLCGGVDTLEGRDAIQRDLDRLERWARAYRLKFNKAKCKVLHVGRRNPKHDYRLRKQWIESSPEEKDLGVLIDEKLNMSRQCALAAQKTNRVLGCIKRGVTSRSREVILPLYSALVRPPPGVLRPALEAPVQERHGAVGTSPEQGHETQGCNNKIANSAGEHVEFASTF</sequence>
<accession>A0ABC9Y4T2</accession>
<dbReference type="Pfam" id="PF00078">
    <property type="entry name" value="RVT_1"/>
    <property type="match status" value="1"/>
</dbReference>
<dbReference type="PROSITE" id="PS50878">
    <property type="entry name" value="RT_POL"/>
    <property type="match status" value="1"/>
</dbReference>
<dbReference type="PANTHER" id="PTHR33395:SF22">
    <property type="entry name" value="REVERSE TRANSCRIPTASE DOMAIN-CONTAINING PROTEIN"/>
    <property type="match status" value="1"/>
</dbReference>
<dbReference type="CDD" id="cd01650">
    <property type="entry name" value="RT_nLTR_like"/>
    <property type="match status" value="1"/>
</dbReference>
<dbReference type="Pfam" id="PF14529">
    <property type="entry name" value="Exo_endo_phos_2"/>
    <property type="match status" value="1"/>
</dbReference>
<comment type="caution">
    <text evidence="2">The sequence shown here is derived from an EMBL/GenBank/DDBJ whole genome shotgun (WGS) entry which is preliminary data.</text>
</comment>
<dbReference type="InterPro" id="IPR000477">
    <property type="entry name" value="RT_dom"/>
</dbReference>
<name>A0ABC9Y4T2_GRUJA</name>
<dbReference type="InterPro" id="IPR005135">
    <property type="entry name" value="Endo/exonuclease/phosphatase"/>
</dbReference>